<dbReference type="GO" id="GO:0005525">
    <property type="term" value="F:GTP binding"/>
    <property type="evidence" value="ECO:0007669"/>
    <property type="project" value="UniProtKB-UniRule"/>
</dbReference>
<dbReference type="SUPFAM" id="SSF52540">
    <property type="entry name" value="P-loop containing nucleoside triphosphate hydrolases"/>
    <property type="match status" value="1"/>
</dbReference>
<comment type="cofactor">
    <cofactor evidence="1">
        <name>Mg(2+)</name>
        <dbReference type="ChEBI" id="CHEBI:18420"/>
    </cofactor>
</comment>
<keyword evidence="6" id="KW-0460">Magnesium</keyword>
<dbReference type="Proteomes" id="UP000825051">
    <property type="component" value="Chromosome"/>
</dbReference>
<comment type="function">
    <text evidence="10">Necessary for normal cell division and for the maintenance of normal septation.</text>
</comment>
<feature type="domain" description="EngB-type G" evidence="11">
    <location>
        <begin position="22"/>
        <end position="197"/>
    </location>
</feature>
<keyword evidence="9 10" id="KW-0131">Cell cycle</keyword>
<organism evidence="12 13">
    <name type="scientific">Horticoccus luteus</name>
    <dbReference type="NCBI Taxonomy" id="2862869"/>
    <lineage>
        <taxon>Bacteria</taxon>
        <taxon>Pseudomonadati</taxon>
        <taxon>Verrucomicrobiota</taxon>
        <taxon>Opitutia</taxon>
        <taxon>Opitutales</taxon>
        <taxon>Opitutaceae</taxon>
        <taxon>Horticoccus</taxon>
    </lineage>
</organism>
<evidence type="ECO:0000313" key="13">
    <source>
        <dbReference type="Proteomes" id="UP000825051"/>
    </source>
</evidence>
<dbReference type="HAMAP" id="MF_00321">
    <property type="entry name" value="GTPase_EngB"/>
    <property type="match status" value="1"/>
</dbReference>
<evidence type="ECO:0000259" key="11">
    <source>
        <dbReference type="PROSITE" id="PS51706"/>
    </source>
</evidence>
<evidence type="ECO:0000256" key="8">
    <source>
        <dbReference type="ARBA" id="ARBA00023210"/>
    </source>
</evidence>
<dbReference type="InterPro" id="IPR030393">
    <property type="entry name" value="G_ENGB_dom"/>
</dbReference>
<evidence type="ECO:0000256" key="4">
    <source>
        <dbReference type="ARBA" id="ARBA00022723"/>
    </source>
</evidence>
<dbReference type="InterPro" id="IPR006073">
    <property type="entry name" value="GTP-bd"/>
</dbReference>
<evidence type="ECO:0000256" key="7">
    <source>
        <dbReference type="ARBA" id="ARBA00023134"/>
    </source>
</evidence>
<dbReference type="CDD" id="cd01876">
    <property type="entry name" value="YihA_EngB"/>
    <property type="match status" value="1"/>
</dbReference>
<evidence type="ECO:0000256" key="2">
    <source>
        <dbReference type="ARBA" id="ARBA00009638"/>
    </source>
</evidence>
<dbReference type="EMBL" id="CP080507">
    <property type="protein sequence ID" value="QYM78715.1"/>
    <property type="molecule type" value="Genomic_DNA"/>
</dbReference>
<dbReference type="PROSITE" id="PS51706">
    <property type="entry name" value="G_ENGB"/>
    <property type="match status" value="1"/>
</dbReference>
<evidence type="ECO:0000256" key="9">
    <source>
        <dbReference type="ARBA" id="ARBA00023306"/>
    </source>
</evidence>
<evidence type="ECO:0000256" key="3">
    <source>
        <dbReference type="ARBA" id="ARBA00022618"/>
    </source>
</evidence>
<accession>A0A8F9XGY0</accession>
<dbReference type="KEGG" id="ole:K0B96_15645"/>
<dbReference type="PANTHER" id="PTHR11649:SF13">
    <property type="entry name" value="ENGB-TYPE G DOMAIN-CONTAINING PROTEIN"/>
    <property type="match status" value="1"/>
</dbReference>
<evidence type="ECO:0000256" key="10">
    <source>
        <dbReference type="HAMAP-Rule" id="MF_00321"/>
    </source>
</evidence>
<proteinExistence type="inferred from homology"/>
<dbReference type="Gene3D" id="3.40.50.300">
    <property type="entry name" value="P-loop containing nucleotide triphosphate hydrolases"/>
    <property type="match status" value="1"/>
</dbReference>
<sequence>MKIKSAEFEVSAPNLRGCPEWALPEFAMIGRSNVGKSSLINALTERRDLAKVSDTPGKTKLINFFVINRAWALVDLPGYGYAEVGKQRRLEFNEAVADFIGQRRQLQLVLVLIDSRLPPQRIDLDFLRWIGGCRVSYALVFTKADKQSATRTQENVNVFLRAVAEWQEVPPEFVVSSAKSGTGRAAVLALIAGVLAKNNRSGA</sequence>
<gene>
    <name evidence="12" type="primary">yihA</name>
    <name evidence="10" type="synonym">engB</name>
    <name evidence="12" type="ORF">K0B96_15645</name>
</gene>
<keyword evidence="4" id="KW-0479">Metal-binding</keyword>
<evidence type="ECO:0000256" key="1">
    <source>
        <dbReference type="ARBA" id="ARBA00001946"/>
    </source>
</evidence>
<dbReference type="GO" id="GO:0046872">
    <property type="term" value="F:metal ion binding"/>
    <property type="evidence" value="ECO:0007669"/>
    <property type="project" value="UniProtKB-KW"/>
</dbReference>
<dbReference type="AlphaFoldDB" id="A0A8F9XGY0"/>
<reference evidence="12" key="1">
    <citation type="submission" date="2021-08" db="EMBL/GenBank/DDBJ databases">
        <title>Genome of a novel bacterium of the phylum Verrucomicrobia, Oleiharenicola sp. KSB-15.</title>
        <authorList>
            <person name="Chung J.-H."/>
            <person name="Ahn J.-H."/>
            <person name="Yoon Y."/>
            <person name="Kim D.-Y."/>
            <person name="An S.-H."/>
            <person name="Park I."/>
            <person name="Yeon J."/>
        </authorList>
    </citation>
    <scope>NUCLEOTIDE SEQUENCE</scope>
    <source>
        <strain evidence="12">KSB-15</strain>
    </source>
</reference>
<keyword evidence="5 10" id="KW-0547">Nucleotide-binding</keyword>
<name>A0A8F9XGY0_9BACT</name>
<comment type="similarity">
    <text evidence="2 10">Belongs to the TRAFAC class TrmE-Era-EngA-EngB-Septin-like GTPase superfamily. EngB GTPase family.</text>
</comment>
<evidence type="ECO:0000313" key="12">
    <source>
        <dbReference type="EMBL" id="QYM78715.1"/>
    </source>
</evidence>
<evidence type="ECO:0000256" key="6">
    <source>
        <dbReference type="ARBA" id="ARBA00022842"/>
    </source>
</evidence>
<dbReference type="RefSeq" id="WP_220161819.1">
    <property type="nucleotide sequence ID" value="NZ_CP080507.1"/>
</dbReference>
<keyword evidence="3 10" id="KW-0132">Cell division</keyword>
<protein>
    <recommendedName>
        <fullName evidence="10">Probable GTP-binding protein EngB</fullName>
    </recommendedName>
</protein>
<dbReference type="PANTHER" id="PTHR11649">
    <property type="entry name" value="MSS1/TRME-RELATED GTP-BINDING PROTEIN"/>
    <property type="match status" value="1"/>
</dbReference>
<keyword evidence="13" id="KW-1185">Reference proteome</keyword>
<keyword evidence="7 10" id="KW-0342">GTP-binding</keyword>
<dbReference type="InterPro" id="IPR027417">
    <property type="entry name" value="P-loop_NTPase"/>
</dbReference>
<dbReference type="Pfam" id="PF01926">
    <property type="entry name" value="MMR_HSR1"/>
    <property type="match status" value="1"/>
</dbReference>
<dbReference type="GO" id="GO:0000917">
    <property type="term" value="P:division septum assembly"/>
    <property type="evidence" value="ECO:0007669"/>
    <property type="project" value="UniProtKB-KW"/>
</dbReference>
<dbReference type="NCBIfam" id="TIGR03598">
    <property type="entry name" value="GTPase_YsxC"/>
    <property type="match status" value="1"/>
</dbReference>
<evidence type="ECO:0000256" key="5">
    <source>
        <dbReference type="ARBA" id="ARBA00022741"/>
    </source>
</evidence>
<dbReference type="InterPro" id="IPR019987">
    <property type="entry name" value="GTP-bd_ribosome_bio_YsxC"/>
</dbReference>
<keyword evidence="8 10" id="KW-0717">Septation</keyword>